<feature type="transmembrane region" description="Helical" evidence="14">
    <location>
        <begin position="42"/>
        <end position="62"/>
    </location>
</feature>
<dbReference type="InterPro" id="IPR003675">
    <property type="entry name" value="Rce1/LyrA-like_dom"/>
</dbReference>
<evidence type="ECO:0000259" key="15">
    <source>
        <dbReference type="Pfam" id="PF02517"/>
    </source>
</evidence>
<keyword evidence="4 14" id="KW-0812">Transmembrane</keyword>
<dbReference type="WBParaSite" id="Gr19_v10_g11235.t1">
    <property type="protein sequence ID" value="Gr19_v10_g11235.t1"/>
    <property type="gene ID" value="Gr19_v10_g11235"/>
</dbReference>
<comment type="catalytic activity">
    <reaction evidence="10">
        <text>Hydrolyzes the peptide bond -P2-(S-farnesyl or geranylgeranyl)C-P1'-P2'-P3'-COOH where P1' and P2' are amino acids with aliphatic sidechains and P3' is any C-terminal residue.</text>
        <dbReference type="EC" id="3.4.26.1"/>
    </reaction>
</comment>
<keyword evidence="7 14" id="KW-1133">Transmembrane helix</keyword>
<evidence type="ECO:0000256" key="1">
    <source>
        <dbReference type="ARBA" id="ARBA00004477"/>
    </source>
</evidence>
<sequence length="455" mass="51802">MRECFIYIGGAILMPISYVGFIYAFDDRQRSRDYVPNVRRRFLAAVVNNALVIPSTYFLLQLHNSSPFSQMGLRPNGHLSAIAYPTLLTLIFYSGTLLMYTLNGTLRQLLDFNNWRISFTDILWIRCTIAAPITEELTFRACSASLFRHCLGSQLATFVSPITFSLSHFHHISEDRRQGLTLKEALAIRGFQMTYTYLFGLYATHIFFRTGRMEDQMAAYITGQHVLLTLGEKRRFFFRQMIKMIEKRRHSELPSHFQHKFSLPHQDPSIAAAAAEGVRMGVEGAKFGPLSRQMLPPRKETAMQMSSGGVQVFLCFLGALLSVCVSLWMAMFSKDSLPRRISISVVAGICALIFTLLANAASKKRTRKAPVDDIEISQSILREHRKSMTNSLRKNTNNGDELIRQIRRHSSVIAIDHARQHLLQQQQQKQREMAKGHFLSAASPRTKRERASTSD</sequence>
<dbReference type="Proteomes" id="UP000887572">
    <property type="component" value="Unplaced"/>
</dbReference>
<dbReference type="AlphaFoldDB" id="A0A914GX97"/>
<dbReference type="InterPro" id="IPR039731">
    <property type="entry name" value="Rce1"/>
</dbReference>
<feature type="transmembrane region" description="Helical" evidence="14">
    <location>
        <begin position="308"/>
        <end position="329"/>
    </location>
</feature>
<comment type="similarity">
    <text evidence="2">Belongs to the peptidase U48 family.</text>
</comment>
<keyword evidence="16" id="KW-1185">Reference proteome</keyword>
<comment type="subcellular location">
    <subcellularLocation>
        <location evidence="1">Endoplasmic reticulum membrane</location>
        <topology evidence="1">Multi-pass membrane protein</topology>
    </subcellularLocation>
</comment>
<feature type="transmembrane region" description="Helical" evidence="14">
    <location>
        <begin position="82"/>
        <end position="102"/>
    </location>
</feature>
<keyword evidence="5" id="KW-0378">Hydrolase</keyword>
<evidence type="ECO:0000313" key="17">
    <source>
        <dbReference type="WBParaSite" id="Gr19_v10_g11235.t1"/>
    </source>
</evidence>
<evidence type="ECO:0000256" key="2">
    <source>
        <dbReference type="ARBA" id="ARBA00006897"/>
    </source>
</evidence>
<evidence type="ECO:0000313" key="16">
    <source>
        <dbReference type="Proteomes" id="UP000887572"/>
    </source>
</evidence>
<evidence type="ECO:0000256" key="11">
    <source>
        <dbReference type="ARBA" id="ARBA00049729"/>
    </source>
</evidence>
<evidence type="ECO:0000256" key="6">
    <source>
        <dbReference type="ARBA" id="ARBA00022824"/>
    </source>
</evidence>
<evidence type="ECO:0000256" key="12">
    <source>
        <dbReference type="ARBA" id="ARBA00049763"/>
    </source>
</evidence>
<accession>A0A914GX97</accession>
<evidence type="ECO:0000256" key="10">
    <source>
        <dbReference type="ARBA" id="ARBA00047280"/>
    </source>
</evidence>
<feature type="transmembrane region" description="Helical" evidence="14">
    <location>
        <begin position="341"/>
        <end position="361"/>
    </location>
</feature>
<feature type="transmembrane region" description="Helical" evidence="14">
    <location>
        <begin position="6"/>
        <end position="26"/>
    </location>
</feature>
<dbReference type="PANTHER" id="PTHR13046">
    <property type="entry name" value="PROTEASE U48 CAAX PRENYL PROTEASE RCE1"/>
    <property type="match status" value="1"/>
</dbReference>
<feature type="domain" description="CAAX prenyl protease 2/Lysostaphin resistance protein A-like" evidence="15">
    <location>
        <begin position="123"/>
        <end position="217"/>
    </location>
</feature>
<name>A0A914GX97_GLORO</name>
<evidence type="ECO:0000256" key="7">
    <source>
        <dbReference type="ARBA" id="ARBA00022989"/>
    </source>
</evidence>
<protein>
    <recommendedName>
        <fullName evidence="12">CAAX prenyl protease 2</fullName>
        <ecNumber evidence="11">3.4.26.1</ecNumber>
    </recommendedName>
    <alternativeName>
        <fullName evidence="9">Farnesylated proteins-converting enzyme 2</fullName>
    </alternativeName>
</protein>
<dbReference type="GO" id="GO:0071586">
    <property type="term" value="P:CAAX-box protein processing"/>
    <property type="evidence" value="ECO:0007669"/>
    <property type="project" value="InterPro"/>
</dbReference>
<dbReference type="GO" id="GO:0005789">
    <property type="term" value="C:endoplasmic reticulum membrane"/>
    <property type="evidence" value="ECO:0007669"/>
    <property type="project" value="UniProtKB-SubCell"/>
</dbReference>
<evidence type="ECO:0000256" key="3">
    <source>
        <dbReference type="ARBA" id="ARBA00022670"/>
    </source>
</evidence>
<evidence type="ECO:0000256" key="14">
    <source>
        <dbReference type="SAM" id="Phobius"/>
    </source>
</evidence>
<evidence type="ECO:0000256" key="8">
    <source>
        <dbReference type="ARBA" id="ARBA00023136"/>
    </source>
</evidence>
<keyword evidence="8 14" id="KW-0472">Membrane</keyword>
<keyword evidence="3" id="KW-0645">Protease</keyword>
<proteinExistence type="inferred from homology"/>
<evidence type="ECO:0000256" key="13">
    <source>
        <dbReference type="SAM" id="MobiDB-lite"/>
    </source>
</evidence>
<reference evidence="17" key="1">
    <citation type="submission" date="2022-11" db="UniProtKB">
        <authorList>
            <consortium name="WormBaseParasite"/>
        </authorList>
    </citation>
    <scope>IDENTIFICATION</scope>
</reference>
<dbReference type="EC" id="3.4.26.1" evidence="11"/>
<evidence type="ECO:0000256" key="9">
    <source>
        <dbReference type="ARBA" id="ARBA00032607"/>
    </source>
</evidence>
<organism evidence="16 17">
    <name type="scientific">Globodera rostochiensis</name>
    <name type="common">Golden nematode worm</name>
    <name type="synonym">Heterodera rostochiensis</name>
    <dbReference type="NCBI Taxonomy" id="31243"/>
    <lineage>
        <taxon>Eukaryota</taxon>
        <taxon>Metazoa</taxon>
        <taxon>Ecdysozoa</taxon>
        <taxon>Nematoda</taxon>
        <taxon>Chromadorea</taxon>
        <taxon>Rhabditida</taxon>
        <taxon>Tylenchina</taxon>
        <taxon>Tylenchomorpha</taxon>
        <taxon>Tylenchoidea</taxon>
        <taxon>Heteroderidae</taxon>
        <taxon>Heteroderinae</taxon>
        <taxon>Globodera</taxon>
    </lineage>
</organism>
<evidence type="ECO:0000256" key="4">
    <source>
        <dbReference type="ARBA" id="ARBA00022692"/>
    </source>
</evidence>
<evidence type="ECO:0000256" key="5">
    <source>
        <dbReference type="ARBA" id="ARBA00022801"/>
    </source>
</evidence>
<dbReference type="GO" id="GO:0004222">
    <property type="term" value="F:metalloendopeptidase activity"/>
    <property type="evidence" value="ECO:0007669"/>
    <property type="project" value="InterPro"/>
</dbReference>
<dbReference type="Pfam" id="PF02517">
    <property type="entry name" value="Rce1-like"/>
    <property type="match status" value="1"/>
</dbReference>
<feature type="region of interest" description="Disordered" evidence="13">
    <location>
        <begin position="424"/>
        <end position="455"/>
    </location>
</feature>
<keyword evidence="6" id="KW-0256">Endoplasmic reticulum</keyword>
<dbReference type="PANTHER" id="PTHR13046:SF0">
    <property type="entry name" value="CAAX PRENYL PROTEASE 2"/>
    <property type="match status" value="1"/>
</dbReference>